<dbReference type="GO" id="GO:0009307">
    <property type="term" value="P:DNA restriction-modification system"/>
    <property type="evidence" value="ECO:0007669"/>
    <property type="project" value="UniProtKB-KW"/>
</dbReference>
<dbReference type="AlphaFoldDB" id="K5YI00"/>
<dbReference type="Gene3D" id="3.90.220.20">
    <property type="entry name" value="DNA methylase specificity domains"/>
    <property type="match status" value="2"/>
</dbReference>
<gene>
    <name evidence="5" type="ORF">HMPREF1077_00549</name>
</gene>
<protein>
    <recommendedName>
        <fullName evidence="4">Type I restriction modification DNA specificity domain-containing protein</fullName>
    </recommendedName>
</protein>
<comment type="caution">
    <text evidence="5">The sequence shown here is derived from an EMBL/GenBank/DDBJ whole genome shotgun (WGS) entry which is preliminary data.</text>
</comment>
<comment type="similarity">
    <text evidence="1">Belongs to the type-I restriction system S methylase family.</text>
</comment>
<keyword evidence="3" id="KW-0238">DNA-binding</keyword>
<dbReference type="Gene3D" id="1.10.287.1120">
    <property type="entry name" value="Bipartite methylase S protein"/>
    <property type="match status" value="1"/>
</dbReference>
<evidence type="ECO:0000259" key="4">
    <source>
        <dbReference type="Pfam" id="PF01420"/>
    </source>
</evidence>
<keyword evidence="2" id="KW-0680">Restriction system</keyword>
<reference evidence="5 6" key="1">
    <citation type="submission" date="2012-02" db="EMBL/GenBank/DDBJ databases">
        <title>The Genome Sequence of Parabacteroides johnsonii CL02T12C29.</title>
        <authorList>
            <consortium name="The Broad Institute Genome Sequencing Platform"/>
            <person name="Earl A."/>
            <person name="Ward D."/>
            <person name="Feldgarden M."/>
            <person name="Gevers D."/>
            <person name="Zitomersky N.L."/>
            <person name="Coyne M.J."/>
            <person name="Comstock L.E."/>
            <person name="Young S.K."/>
            <person name="Zeng Q."/>
            <person name="Gargeya S."/>
            <person name="Fitzgerald M."/>
            <person name="Haas B."/>
            <person name="Abouelleil A."/>
            <person name="Alvarado L."/>
            <person name="Arachchi H.M."/>
            <person name="Berlin A."/>
            <person name="Chapman S.B."/>
            <person name="Gearin G."/>
            <person name="Goldberg J."/>
            <person name="Griggs A."/>
            <person name="Gujja S."/>
            <person name="Hansen M."/>
            <person name="Heiman D."/>
            <person name="Howarth C."/>
            <person name="Larimer J."/>
            <person name="Lui A."/>
            <person name="MacDonald P.J.P."/>
            <person name="McCowen C."/>
            <person name="Montmayeur A."/>
            <person name="Murphy C."/>
            <person name="Neiman D."/>
            <person name="Pearson M."/>
            <person name="Priest M."/>
            <person name="Roberts A."/>
            <person name="Saif S."/>
            <person name="Shea T."/>
            <person name="Sisk P."/>
            <person name="Stolte C."/>
            <person name="Sykes S."/>
            <person name="Wortman J."/>
            <person name="Nusbaum C."/>
            <person name="Birren B."/>
        </authorList>
    </citation>
    <scope>NUCLEOTIDE SEQUENCE [LARGE SCALE GENOMIC DNA]</scope>
    <source>
        <strain evidence="5 6">CL02T12C29</strain>
    </source>
</reference>
<dbReference type="OrthoDB" id="2234796at2"/>
<dbReference type="eggNOG" id="COG0732">
    <property type="taxonomic scope" value="Bacteria"/>
</dbReference>
<dbReference type="Pfam" id="PF01420">
    <property type="entry name" value="Methylase_S"/>
    <property type="match status" value="1"/>
</dbReference>
<dbReference type="GO" id="GO:0003677">
    <property type="term" value="F:DNA binding"/>
    <property type="evidence" value="ECO:0007669"/>
    <property type="project" value="UniProtKB-KW"/>
</dbReference>
<dbReference type="InterPro" id="IPR052021">
    <property type="entry name" value="Type-I_RS_S_subunit"/>
</dbReference>
<sequence>MGNVPNLRFPEFSGEWKKCTIDDLCEEFKSGKNIKADNILNEGEYPVFGGNGLRGYTDCYNHEGDYVLIGRQGALCGNIRFVTGKTYITEHAIAAKATNNNNTRFLESLFIQLNLGKFSDQSAQPGLAVNKLLKIETSVPSKDEQEKIASLLQNIDKRIATQNKIIEDLKKLKSAIIDKSFCYPNESSPQKRFIGFTEEWHLVHLSDICQRVRTKNFNTQCTLVLTIAAQFGLVSQEEFFNKSVASDNLEGYYLLRKGDFAYNKSYSGDYAWGAVKRLECFSEGVLSPLYICFRPDTARIDSDFLAHYFESKKWYKGIADIAGEGARNHGLLNLSVIDYFKTLHRIPSIQEQKAIANALNKLTSKISIEKNLYDDLLLQRQHLLQQMFI</sequence>
<dbReference type="InterPro" id="IPR000055">
    <property type="entry name" value="Restrct_endonuc_typeI_TRD"/>
</dbReference>
<dbReference type="HOGENOM" id="CLU_021095_0_3_10"/>
<dbReference type="EMBL" id="AGZP01000009">
    <property type="protein sequence ID" value="EKN13247.1"/>
    <property type="molecule type" value="Genomic_DNA"/>
</dbReference>
<evidence type="ECO:0000256" key="2">
    <source>
        <dbReference type="ARBA" id="ARBA00022747"/>
    </source>
</evidence>
<evidence type="ECO:0000256" key="3">
    <source>
        <dbReference type="ARBA" id="ARBA00023125"/>
    </source>
</evidence>
<evidence type="ECO:0000256" key="1">
    <source>
        <dbReference type="ARBA" id="ARBA00010923"/>
    </source>
</evidence>
<dbReference type="Proteomes" id="UP000001218">
    <property type="component" value="Unassembled WGS sequence"/>
</dbReference>
<dbReference type="InterPro" id="IPR044946">
    <property type="entry name" value="Restrct_endonuc_typeI_TRD_sf"/>
</dbReference>
<dbReference type="CDD" id="cd17266">
    <property type="entry name" value="RMtype1_S_Sau1132ORF3780P-TRD2-CR2_like"/>
    <property type="match status" value="1"/>
</dbReference>
<dbReference type="SUPFAM" id="SSF116734">
    <property type="entry name" value="DNA methylase specificity domain"/>
    <property type="match status" value="2"/>
</dbReference>
<proteinExistence type="inferred from homology"/>
<dbReference type="PANTHER" id="PTHR30408:SF12">
    <property type="entry name" value="TYPE I RESTRICTION ENZYME MJAVIII SPECIFICITY SUBUNIT"/>
    <property type="match status" value="1"/>
</dbReference>
<name>K5YI00_9BACT</name>
<dbReference type="PANTHER" id="PTHR30408">
    <property type="entry name" value="TYPE-1 RESTRICTION ENZYME ECOKI SPECIFICITY PROTEIN"/>
    <property type="match status" value="1"/>
</dbReference>
<accession>K5YI00</accession>
<feature type="domain" description="Type I restriction modification DNA specificity" evidence="4">
    <location>
        <begin position="15"/>
        <end position="170"/>
    </location>
</feature>
<evidence type="ECO:0000313" key="5">
    <source>
        <dbReference type="EMBL" id="EKN13247.1"/>
    </source>
</evidence>
<evidence type="ECO:0000313" key="6">
    <source>
        <dbReference type="Proteomes" id="UP000001218"/>
    </source>
</evidence>
<organism evidence="5 6">
    <name type="scientific">Parabacteroides johnsonii CL02T12C29</name>
    <dbReference type="NCBI Taxonomy" id="999419"/>
    <lineage>
        <taxon>Bacteria</taxon>
        <taxon>Pseudomonadati</taxon>
        <taxon>Bacteroidota</taxon>
        <taxon>Bacteroidia</taxon>
        <taxon>Bacteroidales</taxon>
        <taxon>Tannerellaceae</taxon>
        <taxon>Parabacteroides</taxon>
    </lineage>
</organism>
<dbReference type="RefSeq" id="WP_008154573.1">
    <property type="nucleotide sequence ID" value="NZ_JH976465.1"/>
</dbReference>